<evidence type="ECO:0000256" key="2">
    <source>
        <dbReference type="ARBA" id="ARBA00023002"/>
    </source>
</evidence>
<name>A0ABP5WAW6_9ACTN</name>
<keyword evidence="3" id="KW-0520">NAD</keyword>
<keyword evidence="2" id="KW-0560">Oxidoreductase</keyword>
<keyword evidence="6" id="KW-1185">Reference proteome</keyword>
<comment type="caution">
    <text evidence="5">The sequence shown here is derived from an EMBL/GenBank/DDBJ whole genome shotgun (WGS) entry which is preliminary data.</text>
</comment>
<evidence type="ECO:0000313" key="6">
    <source>
        <dbReference type="Proteomes" id="UP001501231"/>
    </source>
</evidence>
<dbReference type="PANTHER" id="PTHR24321:SF8">
    <property type="entry name" value="ESTRADIOL 17-BETA-DEHYDROGENASE 8-RELATED"/>
    <property type="match status" value="1"/>
</dbReference>
<sequence length="277" mass="28842">MGRVDGKVAFITGVARGQGRSHALRLAAEGADIIGVDICGPVGSVPYALASKEDLDETARAVRRTGRRMFTAVADVRDYPALEGALRDGIAEMGGLDIVSANAGIASFAPMHLMAEETWRDMIDVNLTGVWHTVKAAAAPLIEAGKGGSIILTASSAGLKGAPNIGHYAAAKHGVLGLMKSLANELAAHMIRVNSVLPTGVGDTGMVNNEPMRKLFLPDADDPSHEDLGAAMGTLNALPIPWVECVDVSNAVLFLASEEARFITGTALSVDAGWHVK</sequence>
<dbReference type="InterPro" id="IPR023985">
    <property type="entry name" value="SDR_subfam_1"/>
</dbReference>
<dbReference type="PANTHER" id="PTHR24321">
    <property type="entry name" value="DEHYDROGENASES, SHORT CHAIN"/>
    <property type="match status" value="1"/>
</dbReference>
<dbReference type="PRINTS" id="PR00081">
    <property type="entry name" value="GDHRDH"/>
</dbReference>
<gene>
    <name evidence="5" type="ORF">GCM10010191_39370</name>
</gene>
<dbReference type="SUPFAM" id="SSF51735">
    <property type="entry name" value="NAD(P)-binding Rossmann-fold domains"/>
    <property type="match status" value="1"/>
</dbReference>
<dbReference type="PRINTS" id="PR00080">
    <property type="entry name" value="SDRFAMILY"/>
</dbReference>
<evidence type="ECO:0000256" key="1">
    <source>
        <dbReference type="ARBA" id="ARBA00006484"/>
    </source>
</evidence>
<evidence type="ECO:0000256" key="4">
    <source>
        <dbReference type="RuleBase" id="RU000363"/>
    </source>
</evidence>
<dbReference type="EMBL" id="BAAARW010000012">
    <property type="protein sequence ID" value="GAA2423465.1"/>
    <property type="molecule type" value="Genomic_DNA"/>
</dbReference>
<dbReference type="InterPro" id="IPR036291">
    <property type="entry name" value="NAD(P)-bd_dom_sf"/>
</dbReference>
<organism evidence="5 6">
    <name type="scientific">Actinomadura vinacea</name>
    <dbReference type="NCBI Taxonomy" id="115336"/>
    <lineage>
        <taxon>Bacteria</taxon>
        <taxon>Bacillati</taxon>
        <taxon>Actinomycetota</taxon>
        <taxon>Actinomycetes</taxon>
        <taxon>Streptosporangiales</taxon>
        <taxon>Thermomonosporaceae</taxon>
        <taxon>Actinomadura</taxon>
    </lineage>
</organism>
<dbReference type="InterPro" id="IPR002347">
    <property type="entry name" value="SDR_fam"/>
</dbReference>
<dbReference type="InterPro" id="IPR020904">
    <property type="entry name" value="Sc_DH/Rdtase_CS"/>
</dbReference>
<evidence type="ECO:0000256" key="3">
    <source>
        <dbReference type="ARBA" id="ARBA00023027"/>
    </source>
</evidence>
<dbReference type="NCBIfam" id="TIGR03971">
    <property type="entry name" value="SDR_subfam_1"/>
    <property type="match status" value="1"/>
</dbReference>
<reference evidence="6" key="1">
    <citation type="journal article" date="2019" name="Int. J. Syst. Evol. Microbiol.">
        <title>The Global Catalogue of Microorganisms (GCM) 10K type strain sequencing project: providing services to taxonomists for standard genome sequencing and annotation.</title>
        <authorList>
            <consortium name="The Broad Institute Genomics Platform"/>
            <consortium name="The Broad Institute Genome Sequencing Center for Infectious Disease"/>
            <person name="Wu L."/>
            <person name="Ma J."/>
        </authorList>
    </citation>
    <scope>NUCLEOTIDE SEQUENCE [LARGE SCALE GENOMIC DNA]</scope>
    <source>
        <strain evidence="6">JCM 3325</strain>
    </source>
</reference>
<protein>
    <submittedName>
        <fullName evidence="5">Mycofactocin-coupled SDR family oxidoreductase</fullName>
    </submittedName>
</protein>
<proteinExistence type="inferred from homology"/>
<dbReference type="RefSeq" id="WP_344590478.1">
    <property type="nucleotide sequence ID" value="NZ_BAAARW010000012.1"/>
</dbReference>
<accession>A0ABP5WAW6</accession>
<dbReference type="Gene3D" id="3.40.50.720">
    <property type="entry name" value="NAD(P)-binding Rossmann-like Domain"/>
    <property type="match status" value="1"/>
</dbReference>
<comment type="similarity">
    <text evidence="1 4">Belongs to the short-chain dehydrogenases/reductases (SDR) family.</text>
</comment>
<dbReference type="Proteomes" id="UP001501231">
    <property type="component" value="Unassembled WGS sequence"/>
</dbReference>
<dbReference type="PROSITE" id="PS00061">
    <property type="entry name" value="ADH_SHORT"/>
    <property type="match status" value="1"/>
</dbReference>
<dbReference type="CDD" id="cd05233">
    <property type="entry name" value="SDR_c"/>
    <property type="match status" value="1"/>
</dbReference>
<dbReference type="NCBIfam" id="NF009467">
    <property type="entry name" value="PRK12826.1-3"/>
    <property type="match status" value="1"/>
</dbReference>
<dbReference type="Pfam" id="PF00106">
    <property type="entry name" value="adh_short"/>
    <property type="match status" value="1"/>
</dbReference>
<evidence type="ECO:0000313" key="5">
    <source>
        <dbReference type="EMBL" id="GAA2423465.1"/>
    </source>
</evidence>